<comment type="caution">
    <text evidence="2">The sequence shown here is derived from an EMBL/GenBank/DDBJ whole genome shotgun (WGS) entry which is preliminary data.</text>
</comment>
<dbReference type="InterPro" id="IPR054722">
    <property type="entry name" value="PolX-like_BBD"/>
</dbReference>
<evidence type="ECO:0000313" key="2">
    <source>
        <dbReference type="EMBL" id="MBW0469346.1"/>
    </source>
</evidence>
<dbReference type="Pfam" id="PF22936">
    <property type="entry name" value="Pol_BBD"/>
    <property type="match status" value="1"/>
</dbReference>
<dbReference type="OrthoDB" id="2135676at2759"/>
<reference evidence="2" key="1">
    <citation type="submission" date="2021-03" db="EMBL/GenBank/DDBJ databases">
        <title>Draft genome sequence of rust myrtle Austropuccinia psidii MF-1, a brazilian biotype.</title>
        <authorList>
            <person name="Quecine M.C."/>
            <person name="Pachon D.M.R."/>
            <person name="Bonatelli M.L."/>
            <person name="Correr F.H."/>
            <person name="Franceschini L.M."/>
            <person name="Leite T.F."/>
            <person name="Margarido G.R.A."/>
            <person name="Almeida C.A."/>
            <person name="Ferrarezi J.A."/>
            <person name="Labate C.A."/>
        </authorList>
    </citation>
    <scope>NUCLEOTIDE SEQUENCE</scope>
    <source>
        <strain evidence="2">MF-1</strain>
    </source>
</reference>
<evidence type="ECO:0000313" key="3">
    <source>
        <dbReference type="Proteomes" id="UP000765509"/>
    </source>
</evidence>
<gene>
    <name evidence="2" type="ORF">O181_009061</name>
</gene>
<feature type="domain" description="Retrovirus-related Pol polyprotein from transposon TNT 1-94-like beta-barrel" evidence="1">
    <location>
        <begin position="20"/>
        <end position="95"/>
    </location>
</feature>
<name>A0A9Q3GJ45_9BASI</name>
<dbReference type="AlphaFoldDB" id="A0A9Q3GJ45"/>
<dbReference type="EMBL" id="AVOT02002154">
    <property type="protein sequence ID" value="MBW0469346.1"/>
    <property type="molecule type" value="Genomic_DNA"/>
</dbReference>
<proteinExistence type="predicted"/>
<organism evidence="2 3">
    <name type="scientific">Austropuccinia psidii MF-1</name>
    <dbReference type="NCBI Taxonomy" id="1389203"/>
    <lineage>
        <taxon>Eukaryota</taxon>
        <taxon>Fungi</taxon>
        <taxon>Dikarya</taxon>
        <taxon>Basidiomycota</taxon>
        <taxon>Pucciniomycotina</taxon>
        <taxon>Pucciniomycetes</taxon>
        <taxon>Pucciniales</taxon>
        <taxon>Sphaerophragmiaceae</taxon>
        <taxon>Austropuccinia</taxon>
    </lineage>
</organism>
<accession>A0A9Q3GJ45</accession>
<sequence length="233" mass="26280">MSALLTSNIEYSKKTKSLVVNCGATNHMFKNKELFSSFVETKSLNISTSDPTSNLITTGQGTVSIITKDTAFTLCNCLYVPNLSTNLVSLLQMFKNSITIHKEDKKLRIIKNNNLILSGKISNRLMISDFTKHATLLTNINTQPCWNTRLGHPSTQTLKSIDLSIFKKDHCNVYVKGKMMLKPFCRHFENVDKLLDFLHLDLLGPILPPLVSGDCYFLMIVDQHTSFNFTKVL</sequence>
<protein>
    <recommendedName>
        <fullName evidence="1">Retrovirus-related Pol polyprotein from transposon TNT 1-94-like beta-barrel domain-containing protein</fullName>
    </recommendedName>
</protein>
<keyword evidence="3" id="KW-1185">Reference proteome</keyword>
<evidence type="ECO:0000259" key="1">
    <source>
        <dbReference type="Pfam" id="PF22936"/>
    </source>
</evidence>
<dbReference type="Proteomes" id="UP000765509">
    <property type="component" value="Unassembled WGS sequence"/>
</dbReference>